<comment type="caution">
    <text evidence="3">The sequence shown here is derived from an EMBL/GenBank/DDBJ whole genome shotgun (WGS) entry which is preliminary data.</text>
</comment>
<dbReference type="GO" id="GO:0004719">
    <property type="term" value="F:protein-L-isoaspartate (D-aspartate) O-methyltransferase activity"/>
    <property type="evidence" value="ECO:0007669"/>
    <property type="project" value="InterPro"/>
</dbReference>
<evidence type="ECO:0000256" key="2">
    <source>
        <dbReference type="SAM" id="MobiDB-lite"/>
    </source>
</evidence>
<comment type="similarity">
    <text evidence="1">Belongs to the methyltransferase superfamily. L-isoaspartyl/D-aspartyl protein methyltransferase family.</text>
</comment>
<dbReference type="Proteomes" id="UP000664859">
    <property type="component" value="Unassembled WGS sequence"/>
</dbReference>
<keyword evidence="4" id="KW-1185">Reference proteome</keyword>
<feature type="region of interest" description="Disordered" evidence="2">
    <location>
        <begin position="297"/>
        <end position="318"/>
    </location>
</feature>
<evidence type="ECO:0000313" key="4">
    <source>
        <dbReference type="Proteomes" id="UP000664859"/>
    </source>
</evidence>
<sequence length="354" mass="38190">MVTQLRELGVIKSDKVASAFRAVDRGAFLPPALSGEAYFDQPLRHMSFHQSAVHIYAMCLESLELDKGMSFLNIGSGTGYLSTMAAYLCGQWSVHHGLELDNTLVDFSTKNHNSCLDRWPDTSPAGKATAASDSDSPDANSTQLNSDVAPFDGCSGALRGGAKQGEEAGDAPFARVKFFHGNVYELDVKSCMRYDRVYIGAACPPGRAKELMRLLSKGGVLVAPVGDEFIKVTRTSTADSPDSFREERMSGVRFAPLMRYPAARCALPRVGWTREAHHTYSPEFKEREWFVPPPPAEQLQAAAAKTPPPESPVTPPQQPWGGAAEGGLVLSPLEMGIHLFRGPGLGLAARALAP</sequence>
<keyword evidence="3" id="KW-0489">Methyltransferase</keyword>
<keyword evidence="3" id="KW-0808">Transferase</keyword>
<gene>
    <name evidence="3" type="ORF">JKP88DRAFT_351359</name>
</gene>
<feature type="compositionally biased region" description="Pro residues" evidence="2">
    <location>
        <begin position="306"/>
        <end position="318"/>
    </location>
</feature>
<dbReference type="OrthoDB" id="10257972at2759"/>
<feature type="compositionally biased region" description="Low complexity" evidence="2">
    <location>
        <begin position="130"/>
        <end position="139"/>
    </location>
</feature>
<organism evidence="3 4">
    <name type="scientific">Tribonema minus</name>
    <dbReference type="NCBI Taxonomy" id="303371"/>
    <lineage>
        <taxon>Eukaryota</taxon>
        <taxon>Sar</taxon>
        <taxon>Stramenopiles</taxon>
        <taxon>Ochrophyta</taxon>
        <taxon>PX clade</taxon>
        <taxon>Xanthophyceae</taxon>
        <taxon>Tribonematales</taxon>
        <taxon>Tribonemataceae</taxon>
        <taxon>Tribonema</taxon>
    </lineage>
</organism>
<dbReference type="InterPro" id="IPR029063">
    <property type="entry name" value="SAM-dependent_MTases_sf"/>
</dbReference>
<evidence type="ECO:0000256" key="1">
    <source>
        <dbReference type="ARBA" id="ARBA00005369"/>
    </source>
</evidence>
<name>A0A835YRI2_9STRA</name>
<dbReference type="GO" id="GO:0005737">
    <property type="term" value="C:cytoplasm"/>
    <property type="evidence" value="ECO:0007669"/>
    <property type="project" value="TreeGrafter"/>
</dbReference>
<evidence type="ECO:0000313" key="3">
    <source>
        <dbReference type="EMBL" id="KAG5175834.1"/>
    </source>
</evidence>
<protein>
    <submittedName>
        <fullName evidence="3">S-adenosyl-L-methionine-dependent methyltransferase</fullName>
    </submittedName>
</protein>
<reference evidence="3" key="1">
    <citation type="submission" date="2021-02" db="EMBL/GenBank/DDBJ databases">
        <title>First Annotated Genome of the Yellow-green Alga Tribonema minus.</title>
        <authorList>
            <person name="Mahan K.M."/>
        </authorList>
    </citation>
    <scope>NUCLEOTIDE SEQUENCE</scope>
    <source>
        <strain evidence="3">UTEX B ZZ1240</strain>
    </source>
</reference>
<dbReference type="PANTHER" id="PTHR11579:SF9">
    <property type="entry name" value="PROTEIN-L-ISOASPARTATE O-METHYLTRANSFERASE"/>
    <property type="match status" value="1"/>
</dbReference>
<dbReference type="SUPFAM" id="SSF53335">
    <property type="entry name" value="S-adenosyl-L-methionine-dependent methyltransferases"/>
    <property type="match status" value="1"/>
</dbReference>
<dbReference type="Gene3D" id="3.40.50.150">
    <property type="entry name" value="Vaccinia Virus protein VP39"/>
    <property type="match status" value="2"/>
</dbReference>
<dbReference type="AlphaFoldDB" id="A0A835YRI2"/>
<feature type="region of interest" description="Disordered" evidence="2">
    <location>
        <begin position="118"/>
        <end position="145"/>
    </location>
</feature>
<dbReference type="GO" id="GO:0032259">
    <property type="term" value="P:methylation"/>
    <property type="evidence" value="ECO:0007669"/>
    <property type="project" value="UniProtKB-KW"/>
</dbReference>
<dbReference type="EMBL" id="JAFCMP010000545">
    <property type="protein sequence ID" value="KAG5175834.1"/>
    <property type="molecule type" value="Genomic_DNA"/>
</dbReference>
<dbReference type="InterPro" id="IPR000682">
    <property type="entry name" value="PCMT"/>
</dbReference>
<proteinExistence type="inferred from homology"/>
<dbReference type="PANTHER" id="PTHR11579">
    <property type="entry name" value="PROTEIN-L-ISOASPARTATE O-METHYLTRANSFERASE"/>
    <property type="match status" value="1"/>
</dbReference>
<accession>A0A835YRI2</accession>
<dbReference type="Pfam" id="PF01135">
    <property type="entry name" value="PCMT"/>
    <property type="match status" value="2"/>
</dbReference>